<organism evidence="2 3">
    <name type="scientific">Pristionchus fissidentatus</name>
    <dbReference type="NCBI Taxonomy" id="1538716"/>
    <lineage>
        <taxon>Eukaryota</taxon>
        <taxon>Metazoa</taxon>
        <taxon>Ecdysozoa</taxon>
        <taxon>Nematoda</taxon>
        <taxon>Chromadorea</taxon>
        <taxon>Rhabditida</taxon>
        <taxon>Rhabditina</taxon>
        <taxon>Diplogasteromorpha</taxon>
        <taxon>Diplogasteroidea</taxon>
        <taxon>Neodiplogasteridae</taxon>
        <taxon>Pristionchus</taxon>
    </lineage>
</organism>
<protein>
    <recommendedName>
        <fullName evidence="4">Transmembrane ion channel</fullName>
    </recommendedName>
</protein>
<feature type="transmembrane region" description="Helical" evidence="1">
    <location>
        <begin position="139"/>
        <end position="159"/>
    </location>
</feature>
<dbReference type="SUPFAM" id="SSF53850">
    <property type="entry name" value="Periplasmic binding protein-like II"/>
    <property type="match status" value="1"/>
</dbReference>
<dbReference type="EMBL" id="BTSY01000001">
    <property type="protein sequence ID" value="GMT11681.1"/>
    <property type="molecule type" value="Genomic_DNA"/>
</dbReference>
<dbReference type="Gene3D" id="3.40.190.10">
    <property type="entry name" value="Periplasmic binding protein-like II"/>
    <property type="match status" value="1"/>
</dbReference>
<reference evidence="2" key="1">
    <citation type="submission" date="2023-10" db="EMBL/GenBank/DDBJ databases">
        <title>Genome assembly of Pristionchus species.</title>
        <authorList>
            <person name="Yoshida K."/>
            <person name="Sommer R.J."/>
        </authorList>
    </citation>
    <scope>NUCLEOTIDE SEQUENCE</scope>
    <source>
        <strain evidence="2">RS5133</strain>
    </source>
</reference>
<sequence>MRKFDFFTNKTLTLGYTYEYFPYNFFGKYDNQLKGIYHEPWNIISQKTGITFLNQFSNYFTILDEIIDGSILTTLDAVTKINESNKHAYSYSAPFYFSTMFAVFTPLSWAALIAFAVAGKLIDQARRHIRKGQPALTRLPSFVFLFALLIIICIHSAGFKGNTVLTAITATSYTQLVTDLRSGRRQLVLQPTLMNPLANGIDYMLSNQSQPVLSMEPTDFRLEQVCKNQDYVTRIFTLDLVVLQSVDLPCVLDRIFIDDSPVGRNATYNEEFDINLPFMIIFKRGAVTRRSVDMLNQILLRLFREEQISQMWTPRFIKTYATKAEAAQGKGLEYRPISVDTYLQILPLFITLYLVSVILIATEFTL</sequence>
<name>A0AAV5UXE2_9BILA</name>
<evidence type="ECO:0000313" key="3">
    <source>
        <dbReference type="Proteomes" id="UP001432322"/>
    </source>
</evidence>
<accession>A0AAV5UXE2</accession>
<feature type="transmembrane region" description="Helical" evidence="1">
    <location>
        <begin position="95"/>
        <end position="118"/>
    </location>
</feature>
<proteinExistence type="predicted"/>
<dbReference type="AlphaFoldDB" id="A0AAV5UXE2"/>
<comment type="caution">
    <text evidence="2">The sequence shown here is derived from an EMBL/GenBank/DDBJ whole genome shotgun (WGS) entry which is preliminary data.</text>
</comment>
<evidence type="ECO:0000313" key="2">
    <source>
        <dbReference type="EMBL" id="GMT11681.1"/>
    </source>
</evidence>
<evidence type="ECO:0008006" key="4">
    <source>
        <dbReference type="Google" id="ProtNLM"/>
    </source>
</evidence>
<keyword evidence="1" id="KW-0812">Transmembrane</keyword>
<dbReference type="Proteomes" id="UP001432322">
    <property type="component" value="Unassembled WGS sequence"/>
</dbReference>
<feature type="transmembrane region" description="Helical" evidence="1">
    <location>
        <begin position="342"/>
        <end position="361"/>
    </location>
</feature>
<keyword evidence="1" id="KW-1133">Transmembrane helix</keyword>
<keyword evidence="3" id="KW-1185">Reference proteome</keyword>
<keyword evidence="1" id="KW-0472">Membrane</keyword>
<feature type="non-terminal residue" evidence="2">
    <location>
        <position position="366"/>
    </location>
</feature>
<evidence type="ECO:0000256" key="1">
    <source>
        <dbReference type="SAM" id="Phobius"/>
    </source>
</evidence>
<gene>
    <name evidence="2" type="ORF">PFISCL1PPCAC_2978</name>
</gene>